<keyword evidence="18" id="KW-1185">Reference proteome</keyword>
<dbReference type="Pfam" id="PF02146">
    <property type="entry name" value="SIR2"/>
    <property type="match status" value="1"/>
</dbReference>
<comment type="catalytic activity">
    <reaction evidence="14">
        <text>N(6)-glutaryl-L-lysyl-[protein] + NAD(+) + H2O = 2''-O-glutaryl-ADP-D-ribose + nicotinamide + L-lysyl-[protein]</text>
        <dbReference type="Rhea" id="RHEA:47664"/>
        <dbReference type="Rhea" id="RHEA-COMP:9752"/>
        <dbReference type="Rhea" id="RHEA-COMP:11875"/>
        <dbReference type="ChEBI" id="CHEBI:15377"/>
        <dbReference type="ChEBI" id="CHEBI:17154"/>
        <dbReference type="ChEBI" id="CHEBI:29969"/>
        <dbReference type="ChEBI" id="CHEBI:57540"/>
        <dbReference type="ChEBI" id="CHEBI:87828"/>
        <dbReference type="ChEBI" id="CHEBI:87829"/>
    </reaction>
    <physiologicalReaction direction="left-to-right" evidence="14">
        <dbReference type="Rhea" id="RHEA:47665"/>
    </physiologicalReaction>
</comment>
<feature type="binding site" evidence="15">
    <location>
        <position position="234"/>
    </location>
    <ligand>
        <name>Zn(2+)</name>
        <dbReference type="ChEBI" id="CHEBI:29105"/>
    </ligand>
</feature>
<dbReference type="PROSITE" id="PS50305">
    <property type="entry name" value="SIRTUIN"/>
    <property type="match status" value="1"/>
</dbReference>
<dbReference type="EC" id="2.3.1.286" evidence="2"/>
<proteinExistence type="inferred from homology"/>
<dbReference type="Gene3D" id="3.40.50.1220">
    <property type="entry name" value="TPP-binding domain"/>
    <property type="match status" value="1"/>
</dbReference>
<evidence type="ECO:0000256" key="1">
    <source>
        <dbReference type="ARBA" id="ARBA00001947"/>
    </source>
</evidence>
<evidence type="ECO:0000313" key="18">
    <source>
        <dbReference type="Proteomes" id="UP000694843"/>
    </source>
</evidence>
<keyword evidence="6 15" id="KW-0862">Zinc</keyword>
<dbReference type="Gene3D" id="2.20.28.200">
    <property type="match status" value="1"/>
</dbReference>
<dbReference type="InterPro" id="IPR050134">
    <property type="entry name" value="NAD-dep_sirtuin_deacylases"/>
</dbReference>
<dbReference type="GO" id="GO:0005634">
    <property type="term" value="C:nucleus"/>
    <property type="evidence" value="ECO:0007669"/>
    <property type="project" value="TreeGrafter"/>
</dbReference>
<comment type="catalytic activity">
    <reaction evidence="11">
        <text>N(6)-decanoyl-L-lysyl-[protein] + NAD(+) + H2O = 2''-O-decanoyl-ADP-D-ribose + nicotinamide + L-lysyl-[protein]</text>
        <dbReference type="Rhea" id="RHEA:70631"/>
        <dbReference type="Rhea" id="RHEA-COMP:9752"/>
        <dbReference type="Rhea" id="RHEA-COMP:17932"/>
        <dbReference type="ChEBI" id="CHEBI:15377"/>
        <dbReference type="ChEBI" id="CHEBI:17154"/>
        <dbReference type="ChEBI" id="CHEBI:29969"/>
        <dbReference type="ChEBI" id="CHEBI:57540"/>
        <dbReference type="ChEBI" id="CHEBI:143222"/>
        <dbReference type="ChEBI" id="CHEBI:189688"/>
    </reaction>
    <physiologicalReaction direction="left-to-right" evidence="11">
        <dbReference type="Rhea" id="RHEA:70632"/>
    </physiologicalReaction>
</comment>
<keyword evidence="7" id="KW-0520">NAD</keyword>
<organism evidence="18 19">
    <name type="scientific">Hyalella azteca</name>
    <name type="common">Amphipod</name>
    <dbReference type="NCBI Taxonomy" id="294128"/>
    <lineage>
        <taxon>Eukaryota</taxon>
        <taxon>Metazoa</taxon>
        <taxon>Ecdysozoa</taxon>
        <taxon>Arthropoda</taxon>
        <taxon>Crustacea</taxon>
        <taxon>Multicrustacea</taxon>
        <taxon>Malacostraca</taxon>
        <taxon>Eumalacostraca</taxon>
        <taxon>Peracarida</taxon>
        <taxon>Amphipoda</taxon>
        <taxon>Senticaudata</taxon>
        <taxon>Talitrida</taxon>
        <taxon>Talitroidea</taxon>
        <taxon>Hyalellidae</taxon>
        <taxon>Hyalella</taxon>
    </lineage>
</organism>
<dbReference type="FunFam" id="3.40.50.1220:FF:000038">
    <property type="entry name" value="NAD-dependent protein deacetylase sirtuin-6 isoform X2"/>
    <property type="match status" value="1"/>
</dbReference>
<feature type="region of interest" description="Disordered" evidence="16">
    <location>
        <begin position="1"/>
        <end position="28"/>
    </location>
</feature>
<dbReference type="CTD" id="51547"/>
<evidence type="ECO:0000256" key="13">
    <source>
        <dbReference type="ARBA" id="ARBA00051399"/>
    </source>
</evidence>
<feature type="compositionally biased region" description="Basic and acidic residues" evidence="16">
    <location>
        <begin position="1395"/>
        <end position="1411"/>
    </location>
</feature>
<dbReference type="InterPro" id="IPR003000">
    <property type="entry name" value="Sirtuin"/>
</dbReference>
<feature type="compositionally biased region" description="Basic and acidic residues" evidence="16">
    <location>
        <begin position="370"/>
        <end position="394"/>
    </location>
</feature>
<evidence type="ECO:0000259" key="17">
    <source>
        <dbReference type="PROSITE" id="PS50305"/>
    </source>
</evidence>
<accession>A0A8B7PL85</accession>
<feature type="binding site" evidence="15">
    <location>
        <position position="231"/>
    </location>
    <ligand>
        <name>Zn(2+)</name>
        <dbReference type="ChEBI" id="CHEBI:29105"/>
    </ligand>
</feature>
<feature type="region of interest" description="Disordered" evidence="16">
    <location>
        <begin position="863"/>
        <end position="888"/>
    </location>
</feature>
<evidence type="ECO:0000256" key="4">
    <source>
        <dbReference type="ARBA" id="ARBA00022679"/>
    </source>
</evidence>
<feature type="region of interest" description="Disordered" evidence="16">
    <location>
        <begin position="1364"/>
        <end position="1411"/>
    </location>
</feature>
<feature type="binding site" evidence="15">
    <location>
        <position position="204"/>
    </location>
    <ligand>
        <name>Zn(2+)</name>
        <dbReference type="ChEBI" id="CHEBI:29105"/>
    </ligand>
</feature>
<gene>
    <name evidence="19" type="primary">LOC108681617</name>
</gene>
<keyword evidence="3" id="KW-0597">Phosphoprotein</keyword>
<evidence type="ECO:0000256" key="5">
    <source>
        <dbReference type="ARBA" id="ARBA00022723"/>
    </source>
</evidence>
<name>A0A8B7PL85_HYAAZ</name>
<dbReference type="InterPro" id="IPR029035">
    <property type="entry name" value="DHS-like_NAD/FAD-binding_dom"/>
</dbReference>
<dbReference type="GO" id="GO:0010468">
    <property type="term" value="P:regulation of gene expression"/>
    <property type="evidence" value="ECO:0007669"/>
    <property type="project" value="UniProtKB-ARBA"/>
</dbReference>
<dbReference type="PANTHER" id="PTHR11085:SF1">
    <property type="entry name" value="NAD-DEPENDENT PROTEIN DEACETYLASE SIRTUIN-7"/>
    <property type="match status" value="1"/>
</dbReference>
<evidence type="ECO:0000256" key="10">
    <source>
        <dbReference type="ARBA" id="ARBA00043038"/>
    </source>
</evidence>
<evidence type="ECO:0000256" key="14">
    <source>
        <dbReference type="ARBA" id="ARBA00052763"/>
    </source>
</evidence>
<feature type="domain" description="Deacetylase sirtuin-type" evidence="17">
    <location>
        <begin position="88"/>
        <end position="335"/>
    </location>
</feature>
<dbReference type="GO" id="GO:0035861">
    <property type="term" value="C:site of double-strand break"/>
    <property type="evidence" value="ECO:0007669"/>
    <property type="project" value="UniProtKB-ARBA"/>
</dbReference>
<dbReference type="OrthoDB" id="2919105at2759"/>
<dbReference type="PANTHER" id="PTHR11085">
    <property type="entry name" value="NAD-DEPENDENT PROTEIN DEACYLASE SIRTUIN-5, MITOCHONDRIAL-RELATED"/>
    <property type="match status" value="1"/>
</dbReference>
<evidence type="ECO:0000256" key="7">
    <source>
        <dbReference type="ARBA" id="ARBA00023027"/>
    </source>
</evidence>
<comment type="cofactor">
    <cofactor evidence="1">
        <name>Zn(2+)</name>
        <dbReference type="ChEBI" id="CHEBI:29105"/>
    </cofactor>
</comment>
<evidence type="ECO:0000256" key="16">
    <source>
        <dbReference type="SAM" id="MobiDB-lite"/>
    </source>
</evidence>
<dbReference type="GO" id="GO:0097372">
    <property type="term" value="F:histone H3K18 deacetylase activity, NAD-dependent"/>
    <property type="evidence" value="ECO:0007669"/>
    <property type="project" value="TreeGrafter"/>
</dbReference>
<comment type="catalytic activity">
    <reaction evidence="12">
        <text>N(6)-succinyl-L-lysyl-[protein] + NAD(+) + H2O = 2''-O-succinyl-ADP-D-ribose + nicotinamide + L-lysyl-[protein]</text>
        <dbReference type="Rhea" id="RHEA:47668"/>
        <dbReference type="Rhea" id="RHEA-COMP:9752"/>
        <dbReference type="Rhea" id="RHEA-COMP:11877"/>
        <dbReference type="ChEBI" id="CHEBI:15377"/>
        <dbReference type="ChEBI" id="CHEBI:17154"/>
        <dbReference type="ChEBI" id="CHEBI:29969"/>
        <dbReference type="ChEBI" id="CHEBI:57540"/>
        <dbReference type="ChEBI" id="CHEBI:87830"/>
        <dbReference type="ChEBI" id="CHEBI:87832"/>
    </reaction>
    <physiologicalReaction direction="left-to-right" evidence="12">
        <dbReference type="Rhea" id="RHEA:47669"/>
    </physiologicalReaction>
</comment>
<evidence type="ECO:0000256" key="9">
    <source>
        <dbReference type="ARBA" id="ARBA00041832"/>
    </source>
</evidence>
<evidence type="ECO:0000313" key="19">
    <source>
        <dbReference type="RefSeq" id="XP_018026156.1"/>
    </source>
</evidence>
<dbReference type="GeneID" id="108681617"/>
<evidence type="ECO:0000256" key="3">
    <source>
        <dbReference type="ARBA" id="ARBA00022553"/>
    </source>
</evidence>
<comment type="catalytic activity">
    <reaction evidence="13">
        <text>N(6)-propanoyl-L-lysyl-[protein] + NAD(+) + H2O = 3''-O-propanoyl-ADP-D-ribose + nicotinamide + L-lysyl-[protein]</text>
        <dbReference type="Rhea" id="RHEA:23500"/>
        <dbReference type="Rhea" id="RHEA-COMP:9752"/>
        <dbReference type="Rhea" id="RHEA-COMP:13758"/>
        <dbReference type="ChEBI" id="CHEBI:15377"/>
        <dbReference type="ChEBI" id="CHEBI:17154"/>
        <dbReference type="ChEBI" id="CHEBI:29969"/>
        <dbReference type="ChEBI" id="CHEBI:57540"/>
        <dbReference type="ChEBI" id="CHEBI:138019"/>
        <dbReference type="ChEBI" id="CHEBI:145015"/>
    </reaction>
    <physiologicalReaction direction="left-to-right" evidence="13">
        <dbReference type="Rhea" id="RHEA:23501"/>
    </physiologicalReaction>
</comment>
<dbReference type="GO" id="GO:0046872">
    <property type="term" value="F:metal ion binding"/>
    <property type="evidence" value="ECO:0007669"/>
    <property type="project" value="UniProtKB-KW"/>
</dbReference>
<feature type="active site" description="Proton acceptor" evidence="15">
    <location>
        <position position="193"/>
    </location>
</feature>
<evidence type="ECO:0000256" key="12">
    <source>
        <dbReference type="ARBA" id="ARBA00051105"/>
    </source>
</evidence>
<evidence type="ECO:0000256" key="15">
    <source>
        <dbReference type="PROSITE-ProRule" id="PRU00236"/>
    </source>
</evidence>
<keyword evidence="4" id="KW-0808">Transferase</keyword>
<reference evidence="19" key="1">
    <citation type="submission" date="2025-08" db="UniProtKB">
        <authorList>
            <consortium name="RefSeq"/>
        </authorList>
    </citation>
    <scope>IDENTIFICATION</scope>
    <source>
        <tissue evidence="19">Whole organism</tissue>
    </source>
</reference>
<protein>
    <recommendedName>
        <fullName evidence="2">protein acetyllysine N-acetyltransferase</fullName>
        <ecNumber evidence="2">2.3.1.286</ecNumber>
    </recommendedName>
    <alternativeName>
        <fullName evidence="10">Regulatory protein SIR2 homolog 7</fullName>
    </alternativeName>
    <alternativeName>
        <fullName evidence="9">SIR2-like protein 7</fullName>
    </alternativeName>
</protein>
<sequence length="1447" mass="160990">MMDEGGDGVVESSKRRAATNATLNLSKKSSSKMKQVTWLLRKRQDLKELTNVELKFLADNPKLVDQFNKRREKREEYQSRHIEKEDSPETLRRKCAELAQAIHDAEFLIVYTGAGISTAANIPDYRGPNGIWTRLQKGEDIGSHDLTEAEPTLTHMALSALQKAGRLQHIVSQNCDGLHLRSGLSKTSLSEVHGNMYIEVCRGCVPAREYVRTFDVTERTSTYKHATGRHCYRCGEPLVDSIVHFGERGKLRWPLNWQGACQAANAADTILCLGSSLKVLKKYTWLWQMDRPARRRPRLYIVNLQWTPKDKEATMKINGKCDTVMKLVMDFLGVEIPRYDRSEDLIFEMATPLHPEELHTTTRPSLIPPDDNKVAGKSEKSHSCDEQFSDDKMFSSDIETDPDSSQSVNRSLGDFLTSTELDDKLKTCDGNAKLSSPPLQSNSGVSDALNDGCHLSDGNMNTAIENFDSLKSKINLGCDSSQHFCHNRKQFSDNVNFKCSKSDSQYVNDNIAKTRDFIDSDCVVNSHSVSSLSLSSSNKLTISDIGRSVTTVTSTTCEPKCPEKSSVSLVSPATHSTAVGDDNESAPPMLPNDSLSTSIASDRNNCKHCTTGSCIHCEVLRLFSGMAGNEMPFEKCCKCEVVMKKMVSCGAAAKLMRCDRCNLFLRFFLKGTCRSNEDIKSEVNAGCTVGQLFCSCFEKGELVPGDMKVAVNPICDDRISATAAAAATVTSFIATVSKSNDSVSPVAAAVKKDCAPDSPGNDSVILLEGNDFTINKIEDYNLTESISEIVVAGFTKIKKELKEEDDAVKSELTESFKTEGIKDEKSEWKCADTCVEIKSCKLEDDKRDERLLSITQPPSDNFIKTASISNISTSKKASSPDESSSENEREVIILDDEDDFKVNTSLPTNNFYGTGLCIRSSIDSGQDSTSQDECDEDLSEIESVDMDANGDDEEILETEKDEADDKQFDKEFVTMSRTPNKGSCLINKVSYDEAQVLKPNSEDMSLQYVSKKRSETDSDALSSSKRLKLDDIMEFTSGDSLEGVADDRQETVETSIVGKENERCWKNNRLLRMTSEPKPKDESLLGKNLKNGLSGTKYKNEKNCSFKDTQRRDIIIESDVPERTTISSPIPNGINHKTAKSLLDAEAKELKSIWFNSFCGRRDVQERDDSFSTVSEKTIIPSRLASVLMGKVQDLVENKQLLKSRETKPEDDVKKLWFWGFDGDMIQHENGKQLLTEKLGADELSSTVGITAESLVESSSDSEAAANGSPPRRVTRSKTRSARGDTSSCKQSGDDSDEPECCQFCEGGMNPDLCRRSRSSLDSRLPPDDVMIRARAVIARRRNTNYKKYEPIFNVKIKTVSLGNDKKSKRKPKVVSRSNNEKVPALELSDDEDLCDRSPSESKETATHDAILEDEREKVLKKVNPGWYGKGYRKMIRKRVPKSYPLK</sequence>
<dbReference type="KEGG" id="hazt:108681617"/>
<feature type="region of interest" description="Disordered" evidence="16">
    <location>
        <begin position="1255"/>
        <end position="1297"/>
    </location>
</feature>
<keyword evidence="5 15" id="KW-0479">Metal-binding</keyword>
<comment type="similarity">
    <text evidence="8">Belongs to the sirtuin family. Class IV subfamily.</text>
</comment>
<evidence type="ECO:0000256" key="2">
    <source>
        <dbReference type="ARBA" id="ARBA00012928"/>
    </source>
</evidence>
<evidence type="ECO:0000256" key="6">
    <source>
        <dbReference type="ARBA" id="ARBA00022833"/>
    </source>
</evidence>
<dbReference type="FunFam" id="2.20.28.200:FF:000002">
    <property type="entry name" value="NAD-dependent deacetylase sirtuin-7"/>
    <property type="match status" value="1"/>
</dbReference>
<feature type="binding site" evidence="15">
    <location>
        <position position="201"/>
    </location>
    <ligand>
        <name>Zn(2+)</name>
        <dbReference type="ChEBI" id="CHEBI:29105"/>
    </ligand>
</feature>
<dbReference type="Proteomes" id="UP000694843">
    <property type="component" value="Unplaced"/>
</dbReference>
<feature type="compositionally biased region" description="Low complexity" evidence="16">
    <location>
        <begin position="872"/>
        <end position="882"/>
    </location>
</feature>
<feature type="region of interest" description="Disordered" evidence="16">
    <location>
        <begin position="357"/>
        <end position="410"/>
    </location>
</feature>
<dbReference type="GO" id="GO:0000785">
    <property type="term" value="C:chromatin"/>
    <property type="evidence" value="ECO:0007669"/>
    <property type="project" value="TreeGrafter"/>
</dbReference>
<evidence type="ECO:0000256" key="11">
    <source>
        <dbReference type="ARBA" id="ARBA00050237"/>
    </source>
</evidence>
<dbReference type="SUPFAM" id="SSF52467">
    <property type="entry name" value="DHS-like NAD/FAD-binding domain"/>
    <property type="match status" value="1"/>
</dbReference>
<dbReference type="RefSeq" id="XP_018026156.1">
    <property type="nucleotide sequence ID" value="XM_018170667.2"/>
</dbReference>
<dbReference type="GO" id="GO:0070403">
    <property type="term" value="F:NAD+ binding"/>
    <property type="evidence" value="ECO:0007669"/>
    <property type="project" value="InterPro"/>
</dbReference>
<dbReference type="InterPro" id="IPR026590">
    <property type="entry name" value="Ssirtuin_cat_dom"/>
</dbReference>
<dbReference type="GO" id="GO:0140861">
    <property type="term" value="P:DNA repair-dependent chromatin remodeling"/>
    <property type="evidence" value="ECO:0007669"/>
    <property type="project" value="UniProtKB-ARBA"/>
</dbReference>
<evidence type="ECO:0000256" key="8">
    <source>
        <dbReference type="ARBA" id="ARBA00038170"/>
    </source>
</evidence>
<dbReference type="CDD" id="cd01410">
    <property type="entry name" value="SIRT7"/>
    <property type="match status" value="1"/>
</dbReference>